<feature type="non-terminal residue" evidence="5">
    <location>
        <position position="7148"/>
    </location>
</feature>
<feature type="region of interest" description="Disordered" evidence="2">
    <location>
        <begin position="7121"/>
        <end position="7148"/>
    </location>
</feature>
<feature type="region of interest" description="Disordered" evidence="2">
    <location>
        <begin position="6036"/>
        <end position="6085"/>
    </location>
</feature>
<feature type="transmembrane region" description="Helical" evidence="3">
    <location>
        <begin position="5534"/>
        <end position="5551"/>
    </location>
</feature>
<feature type="region of interest" description="Disordered" evidence="2">
    <location>
        <begin position="6547"/>
        <end position="6591"/>
    </location>
</feature>
<keyword evidence="3" id="KW-1133">Transmembrane helix</keyword>
<accession>A0AAV4D1M6</accession>
<feature type="transmembrane region" description="Helical" evidence="3">
    <location>
        <begin position="5563"/>
        <end position="5586"/>
    </location>
</feature>
<dbReference type="GO" id="GO:0008061">
    <property type="term" value="F:chitin binding"/>
    <property type="evidence" value="ECO:0007669"/>
    <property type="project" value="InterPro"/>
</dbReference>
<feature type="compositionally biased region" description="Basic and acidic residues" evidence="2">
    <location>
        <begin position="6036"/>
        <end position="6051"/>
    </location>
</feature>
<name>A0AAV4D1M6_9GAST</name>
<dbReference type="SUPFAM" id="SSF57184">
    <property type="entry name" value="Growth factor receptor domain"/>
    <property type="match status" value="21"/>
</dbReference>
<feature type="region of interest" description="Disordered" evidence="2">
    <location>
        <begin position="5922"/>
        <end position="5952"/>
    </location>
</feature>
<dbReference type="Proteomes" id="UP000735302">
    <property type="component" value="Unassembled WGS sequence"/>
</dbReference>
<dbReference type="InterPro" id="IPR009030">
    <property type="entry name" value="Growth_fac_rcpt_cys_sf"/>
</dbReference>
<evidence type="ECO:0000313" key="6">
    <source>
        <dbReference type="Proteomes" id="UP000735302"/>
    </source>
</evidence>
<comment type="caution">
    <text evidence="5">The sequence shown here is derived from an EMBL/GenBank/DDBJ whole genome shotgun (WGS) entry which is preliminary data.</text>
</comment>
<protein>
    <submittedName>
        <fullName evidence="5">Proprotein convertase subtilisin/kexin type 5-like</fullName>
    </submittedName>
</protein>
<evidence type="ECO:0000313" key="5">
    <source>
        <dbReference type="EMBL" id="GFO38052.1"/>
    </source>
</evidence>
<proteinExistence type="predicted"/>
<keyword evidence="1" id="KW-0175">Coiled coil</keyword>
<dbReference type="Gene3D" id="2.10.50.10">
    <property type="entry name" value="Tumor Necrosis Factor Receptor, subunit A, domain 2"/>
    <property type="match status" value="19"/>
</dbReference>
<feature type="region of interest" description="Disordered" evidence="2">
    <location>
        <begin position="6757"/>
        <end position="6786"/>
    </location>
</feature>
<evidence type="ECO:0000256" key="3">
    <source>
        <dbReference type="SAM" id="Phobius"/>
    </source>
</evidence>
<dbReference type="PROSITE" id="PS50940">
    <property type="entry name" value="CHIT_BIND_II"/>
    <property type="match status" value="1"/>
</dbReference>
<feature type="region of interest" description="Disordered" evidence="2">
    <location>
        <begin position="6204"/>
        <end position="6231"/>
    </location>
</feature>
<evidence type="ECO:0000259" key="4">
    <source>
        <dbReference type="PROSITE" id="PS50940"/>
    </source>
</evidence>
<dbReference type="EMBL" id="BLXT01007308">
    <property type="protein sequence ID" value="GFO38052.1"/>
    <property type="molecule type" value="Genomic_DNA"/>
</dbReference>
<feature type="non-terminal residue" evidence="5">
    <location>
        <position position="1"/>
    </location>
</feature>
<dbReference type="InterPro" id="IPR006150">
    <property type="entry name" value="Cys_repeat_1"/>
</dbReference>
<feature type="coiled-coil region" evidence="1">
    <location>
        <begin position="6149"/>
        <end position="6176"/>
    </location>
</feature>
<dbReference type="InterPro" id="IPR002557">
    <property type="entry name" value="Chitin-bd_dom"/>
</dbReference>
<feature type="compositionally biased region" description="Polar residues" evidence="2">
    <location>
        <begin position="6207"/>
        <end position="6225"/>
    </location>
</feature>
<feature type="coiled-coil region" evidence="1">
    <location>
        <begin position="6323"/>
        <end position="6350"/>
    </location>
</feature>
<dbReference type="GO" id="GO:0005576">
    <property type="term" value="C:extracellular region"/>
    <property type="evidence" value="ECO:0007669"/>
    <property type="project" value="InterPro"/>
</dbReference>
<keyword evidence="3" id="KW-0472">Membrane</keyword>
<feature type="compositionally biased region" description="Basic and acidic residues" evidence="2">
    <location>
        <begin position="5922"/>
        <end position="5937"/>
    </location>
</feature>
<gene>
    <name evidence="5" type="ORF">PoB_006455700</name>
</gene>
<evidence type="ECO:0000256" key="2">
    <source>
        <dbReference type="SAM" id="MobiDB-lite"/>
    </source>
</evidence>
<feature type="compositionally biased region" description="Basic and acidic residues" evidence="2">
    <location>
        <begin position="6264"/>
        <end position="6279"/>
    </location>
</feature>
<dbReference type="PANTHER" id="PTHR46104">
    <property type="entry name" value="GENE 9195-RELATED-RELATED"/>
    <property type="match status" value="1"/>
</dbReference>
<dbReference type="InterPro" id="IPR001368">
    <property type="entry name" value="TNFR/NGFR_Cys_rich_reg"/>
</dbReference>
<dbReference type="Pfam" id="PF07699">
    <property type="entry name" value="Ephrin_rec_like"/>
    <property type="match status" value="1"/>
</dbReference>
<dbReference type="SMART" id="SM01411">
    <property type="entry name" value="Ephrin_rec_like"/>
    <property type="match status" value="73"/>
</dbReference>
<dbReference type="PANTHER" id="PTHR46104:SF1">
    <property type="entry name" value="GENE 9195-RELATED"/>
    <property type="match status" value="1"/>
</dbReference>
<feature type="region of interest" description="Disordered" evidence="2">
    <location>
        <begin position="6264"/>
        <end position="6317"/>
    </location>
</feature>
<keyword evidence="3" id="KW-0812">Transmembrane</keyword>
<organism evidence="5 6">
    <name type="scientific">Plakobranchus ocellatus</name>
    <dbReference type="NCBI Taxonomy" id="259542"/>
    <lineage>
        <taxon>Eukaryota</taxon>
        <taxon>Metazoa</taxon>
        <taxon>Spiralia</taxon>
        <taxon>Lophotrochozoa</taxon>
        <taxon>Mollusca</taxon>
        <taxon>Gastropoda</taxon>
        <taxon>Heterobranchia</taxon>
        <taxon>Euthyneura</taxon>
        <taxon>Panpulmonata</taxon>
        <taxon>Sacoglossa</taxon>
        <taxon>Placobranchoidea</taxon>
        <taxon>Plakobranchidae</taxon>
        <taxon>Plakobranchus</taxon>
    </lineage>
</organism>
<feature type="coiled-coil region" evidence="1">
    <location>
        <begin position="6691"/>
        <end position="6726"/>
    </location>
</feature>
<reference evidence="5 6" key="1">
    <citation type="journal article" date="2021" name="Elife">
        <title>Chloroplast acquisition without the gene transfer in kleptoplastic sea slugs, Plakobranchus ocellatus.</title>
        <authorList>
            <person name="Maeda T."/>
            <person name="Takahashi S."/>
            <person name="Yoshida T."/>
            <person name="Shimamura S."/>
            <person name="Takaki Y."/>
            <person name="Nagai Y."/>
            <person name="Toyoda A."/>
            <person name="Suzuki Y."/>
            <person name="Arimoto A."/>
            <person name="Ishii H."/>
            <person name="Satoh N."/>
            <person name="Nishiyama T."/>
            <person name="Hasebe M."/>
            <person name="Maruyama T."/>
            <person name="Minagawa J."/>
            <person name="Obokata J."/>
            <person name="Shigenobu S."/>
        </authorList>
    </citation>
    <scope>NUCLEOTIDE SEQUENCE [LARGE SCALE GENOMIC DNA]</scope>
</reference>
<evidence type="ECO:0000256" key="1">
    <source>
        <dbReference type="SAM" id="Coils"/>
    </source>
</evidence>
<feature type="region of interest" description="Disordered" evidence="2">
    <location>
        <begin position="6825"/>
        <end position="6844"/>
    </location>
</feature>
<feature type="compositionally biased region" description="Basic and acidic residues" evidence="2">
    <location>
        <begin position="6058"/>
        <end position="6069"/>
    </location>
</feature>
<dbReference type="InterPro" id="IPR011641">
    <property type="entry name" value="Tyr-kin_ephrin_A/B_rcpt-like"/>
</dbReference>
<keyword evidence="6" id="KW-1185">Reference proteome</keyword>
<sequence length="7148" mass="758029">LHTVTGLCKAGYYCDRGASIEDPTDGITGDICPPGRYCGLGTGVDQPRCPLGTFSNQTGNQVVTDCTNCTQGYYCGSLGLTEPTGKCAEGYYCPDGQEIASPFPCQPGFYCPMGSHEMIHCPSGTYQDETAQGTCKTCPSGYYCNVGDNLSSFTSYLCPEGHYCPNGTQWATQYPCPEGSYNPYTQIENMAQCTACDPGKYCESPGQTNYTGDCSARYWCINGSALATPTDGVTGDHCPAGHYCIEGTPDPTPCPTGTWSNSQGLGLEAECSGCTGGYFCNGTGLTAPSGPCSPGFYCSQNAITPVPNDGGVTGAPCTTGHYCAGATAVPIPCDHGTYMNETGAAACWNCTPGYYCVSAVEPELCPPGYFCPEGTGLVWQSCPTGTYSSAVGLYEEAQCTQCPGGSYCASPNATTPTGVCDQGYYCTLGSDTATPDIGFKGTAGPCPTGHYCLSNTTTAEPCPIGTYNNDTKATSVSGCVSCSYGQYCGDTGLTEPTGNCWAGFYCLKGAQVPNNPVEDATGGPCPVGHYCPNGTSYPLGCPGGTYSPTTGLSQCYSCPAGFYCTLNTTDYSTYECPIGHYCPVGTAYSTQYPCEKGTYNPLTGRESDNDCLPCDPGRFCSSSGQSGTSGDCAPGWYCVRGAWSDSPTDIGNYSALLCHCPANSTGGQCQPGQYCPSGSSEPFSCPSGLYCDVAGLANATGPCDAGYFCISDAMKSDPTDGVTGNMCPSGHYCPQGTGTPIPCPSGYYSNATRNADLTDCLACIPGSYCDNHGLSSATGPCAAGFYCPGGQNTSSPVDYVCSPGHYCPIGSSVELSCPSGMYQDDFGQESCKECPEGYYCDGTLQNSSVCSHGVSNPQACPPGHYCPNGTHYATEYRCPNGTFSAQSGLKNSGQCTNCPGGWYCDSEGLSSPAGQCSAGYFCILGASSPTPTDGITGDICEPGGYCPEGSNITQLCPSGTYNGMYGLQEESQCAGCEPGMYCPVPGLTSPHGNCSARYYCTFNATSSAPTDGVTGNKCPVGFYCPVGSGNPVPCPDGTFTDTELNEECLPCTPGHYCVNGNSPPVDCPSGFYCPEGTGVVWQSCPAGTFSANVGLANVTQCTACSGGFYCGQPNLTTVSGPCDAGYYCRSGSDDAQPSGITAGDAGVCPEGHYCVQQTQEPEPCPTGTFNNRTMLIAEAECQTCLPGYYCDIPGLIYPAGPCEPGYYCTEGSNSSNPSVTNAQGGPCPQGSFCPEKSSLPQPCSPGTYAPTTQMANCTVCPPGFYCESGSSITVECPKGHYCEEGTEFSTQYQCPNGTFNNVTASTSSAACQLCTPGYYCDRPGLELPTGLCSGGFFCSLGSWSSKPSTLGNITSGLCDCPAQSTGGQCKTGSFCPEGSSAPIPCTGGYYCGSDGLSNETGQCYAGYYCSGNATIPNPVNETFGDACPSGHYCPEGSSAPHPCGPGTYSSLFYNHNVSSCLSCTAGSYCSGTGLSQPVDLCDEGWFCPEGQTVPQPPGNECLAGHKCPQGSPDQEPCSSGYYQPLAGQGQCIECPSGMYCDQTEAIAELQSGGGAPSHGVVTPKVCPAGYFCPNSTETDRQYPCPLGTFGNVTGLESSSQCVDCLPGYYCQAEGITEPSGLCNAGYYCVINQTSPSPAANSQGGPCPQGTYCVEGSSMYEFCPKGTYGASSMLTALSDCTFCPSGEFCDQPGLIAPNGSCLAGYYCSNGSEEANPVGKSYGDECPPGYYCPDHSYQPTACPQGTYQPFSQRVSLNDCSQCDPGFYCNATGTTAVAGPCEEGFYCTGGANSSSPTDGITGDICPAGSYCPQQSTQHYYCPNGTYANHTGAAQCYDCPEGYYCVNRDRADSCLPGYYCPARTGADLQACPAGTYNPVSGLAREDQCTECDGGKFCGNPHLDAVSGNCNSGYYCRYGVNTATPSGNHTGNGGVCPIGAYCPTGTTEPLPCPAGEYSDSPGQTTCTLCPAGFYCLENSTDYSHQICPSGHYCPQGTNSPYENPCLKGSYNPVNGSQDENDCLPCPAGQYCETDGLSTPSGNCSGGWYCTSGAWLSKPTFSDNTTANLSECSCPLANYTGGQCWQGTYCPGGTNYPVPCTPGQYCSLFGLHEPEGPCNAGYYCPGADVQPDPPSTRCPDGHYCPQGSATAIPCPAGTFSNSPGNTNVSNCDYCTPGYYCAGVGNTNFTGPCLAGFYCPAGQQSASPAEYNCTLGHYCPEASGQPVTCEPGFYQDQEGQSLCKDCPAGSYCDPVEVASLSGIPGDGVTIPADCPEGYFCLANTGAKTTHPCSAGTFSNNTQLQAQAECRMCTGGQFCDSNGLTAPVDLCDAGFVCVSGSNSSRPTDGNTGFECLPGYYCPKGSDQGIKCPAGTFSDSFGLENVTECQQCLPGTYCNVDGLTAPAGNCTAGHFCTLGSDNQSPIGQMYGDYCPSGYYCPEGTGSPIPCPSGTYQPDTARSSLLHCLDCPGGKYCEASGQSNYTGDCTQGFYCHSASNSSTPTDGITGDICPAGTFCPTGTSSPLPCADGTYMNHTQASVCESCPPRYYCVNKDRVDPCPLGRYCQGDTGFNVSLCPAGTYGQVEMLAEESECTQCDGGKYCDSPGLYAVSGPCNAGYYCSSGVDTATPNGAHTGTGGDCPVGHYCPEGTADPIGCAAGTYNDLTNQDACRTCEAGYYCLANSTTYLSTPCPTGAYCPAGTEFAHQNDCPAGTYNNRTLGSSMFDCLPCTGGQYCGIAGLAEPSGPCSAGWYCESGAYSEKPSPWINTTLSNGFNATCPIYSLNNTGGVCEPGTYCPEGSSQALPCPLGQFCENYALALPSGNCYQGYFCNGSAFAPDPQLCSKGHYCPEGTSVEVPCSPGTFSDREGNANITGCDPCTPGYYCLEYGLSTPTGQCDAGFFCPEGQSVPRPTDLPCSPGHFCLVGSHNQTGCPSGTYQPHWQQSDCDVCPAGFYCQAFGDYQSLDAANVTNGNVSYRGVSVPTTCPAGSYCPEGSEFETHYLCPAGSYSNATGLSNATQCTPCDPGMYCLGQGNTSPTGPCSAGHFCTSGAYSSTPSDGITGDICPAGQFCPEGSITGQGCLVGTFSTRTGLTNSSECELCTPGHYCGITGLTVVSNTCWGGFYCSLGSEERAPISQPFGDICPAGSYCPNGTAVPAPCPSGTYLDTIGAADISDCIKCSPGFYCESTGQTNYTAPCADGYYCSLGANTSTPTDGVTGNICPEGFYCSNGADSPVPCPNATYVNHTGASYCYTCPAGSYCVNRDRADDCIQGYYCPEGTGADLQPCPLGTFGGYYCGTPGSPDVDGPCQAGYYCESGVDTATPTDSSVHTGIGGECPVGSYCPRGSPVPIICPAGSYTGIKSKSSCDSCVAGFYCVTNTSDYSTTPCDPGFYCPTGTQHAAEYPCPAGTYNPAGGQSAISSCLDCPPGEYCGTSGLSAPTGNCSAGWFCTGGAYQAMPTVMGNYSSIDVCTCPELNTTGGKCQPGDYCPEGSDAPIKCTAGLYCDDYELEAPKGECNPGYYCPAGQSEPNPSPFLCTPGHYCPSGSATPTPCPAGTFSNSSGNTNVTHCIDCTPGFYCGADGLTEESGQCDAGFYCPAGQTSPSPPSYGCPQGFYCPVGSDQPIMCERGKYQDLTQQATCADCLKEFYCDPYELGNVTGIITPVTCPAGYYCPLGTGDKFTNPCPLGTYSGNTGLEDSSECTSCDLGKFCGSLGLTTPEGDCDAGYYCSFGASSPTPTDGVTGNLCPEGRYCPQGSFVGQFCPVGTFNNMTGLRAANDCLPCDPGFYCPTDGLLESYAECSAGHYCELGSEEPSPVGQVYGYRCPVGHYCPQGTPAPVPCPAGTYQPAEGKQANSACVPCDDGYYCLHEGNSSVTGQCSAGYYCIQGASIATPTDGVTGDICPAGNYCPMGSSSPTPCSIGTYLNYTGGAVCDICPAGYFCIDGAQAEPCPQGNYCPEGTGANAQLCPKGSYGASDRLSNETQCTACTGGYYCPSPGLTAPPTQCNGGYYCISGVDVANPNSGVSHTGEGDICPAGHQCPVGSSSPSPCLAGEYSPSTALAQCSICPEGYYCVNGTITPAECPTGHYCPAGTEFDFQYACPPGTYNNVTGATNETSCLDCPPGEYCEGHGNVVPSGLCDPGFFCAGRASQSRPYDPGYLTTTNGNLTDLYSNDTCTPMWDCVCPSFLMTSGGLCPIGHYCPQGSAKPTACDPGLYCETPGLSSPTGNCSAGFYCNSTSGQPDQIICPAGYYCEDGTGIPEPCPAGTFSSSSQGQALIHCLNCTAGYYCQGVANTGPTDQCSPGYYCPGGQNTPTPSEYLCWQGHFCEQGSTTPTACLNGTYQLNQGQSACIDCSPGYYCDPFEAGPVVNPSPCPVGYYCPAKTSAKQSFPCPAGTFGPDEYYSDISNCTQCTAGSYCERDGLSAPTGECWAGYYCTGGASSPTPIFDNVNTTDNSTFTGNDRCPVGYYCTNGTTYPIPCPRGTFSIVREVTSPDGCEPCPQGRYCDIQAFTKVDEAPLCSPGYICTGGSTTPTPNDNIEGYICPAGHFCVAGALVEEGCPIGTFQPSQGMDNCTVCPAGYMCPDVNMTMPEDCQSGYYCPEGELLPCPAGTYNNKTGMSLVSHCTDCSPGKFCEGVGNSFPNGDCDAGYFCEGGSDSRAPSSHVVYTQNGECIVGHYCPEGTTLMIPCPAGTIRNSTGGRAESDCLPCPGGYYCDQDGQVAAAGPCSQGYYCPANATVISPTPSSYLCPVGYYCPTGSPDPVPCPAGLFQISSGQWTCDSCPAGSYCPSAIPPELIDCPSHNYCPNGTVNPIPCDDGTFTYDNMTRLQAQSDCLPCEAGMFCRNGQLYGNCSAGYYCKSGSSENMPNSTFDFDVCVSDEACAGFCPTGSYCPTGTLLPVPCPENTYRDTVGAEQEVDCPSCLAGFLCPEGTSYPEPCPVGQYCLKGNGTAACPRLTFRNVTGAAVITDCFPCPAGYWCNYTGMADYSNNLCPPGYFCLEGDEPRLCPAGRMRDTPGASSPTDCPLCRPGYYCPNDTDNTQGIPCRETYECPTGASIEIDCRPGYFCNGTTGDPYICPGGYYCPNATDTPIICNYPYYCPEESNMTLTCPLGYKADHPSGVRDSLDKSCSACPAGYYGNDTDRADCYVCPAGYYCPAMTHHGTDNPCPVGSYCPEGSAWYTPCPAGMYGTRAKAVDYGECQLCPADTYNDVEGQQACRKCGSSASAEAGSTMCSCRGKYRYYLPSDGSCLCLSGYIYYDEASQLTQDGDSDENCQQIVDSICSSTEVRWGSDRKCVNPNDVDCSIKCPDGGAVSVSLGMCECDTYTEYSEICNPTCQSTTQPTVQLELQSSGAVTVSITDPTTGTTTQFTKTDVIGPSEVTSDSNNVYVVNFFNTGVAGSVYADAISAQDLLYDLQTLTSSNVVVGRRRLLTTTIPSNQILNPALCLELGEIVLFNVWIDSTNRTDSNYPVYVKNHLYNTNPTFDYGAFTQLQNLIDNTNVSITSFAHAFTEAGTFVFADAQVPSWEFIVQVQPSGSSCSSSTARMMPASAFNLIGLGVYKQNVANTEPDWGIIVGLIAFFAALVLLLVVAVIVWRPHDSVIYPVKHWKPPYRKLGTPPPVPSYIRYDPDNWNEKYTINAGELGPRPGVEGAEVSDLYAGKGLKEDDLEEFNVRVLYDKLEDQNLHLASQLAKQKEDLDGFYNRICQQNEELKKLLQDMDPSKMAAIEAREAALEKDGLQGAAGAGGVAVAGVAGATDCKNKSASGSRESDLMLALQMLLDQLNAGNIPLSQEQWQKMQSGQAAGMGHSNTTTSTTHNIVNTGGSHPQLTGSQGEVLRRQNGERIQLEKDLAKEETNAMDNMLYDSDNKLKQITDSMAESLAIKLQGNLSDEEVKAILSQHEKDLQVALDKHNSARERQLADLRHKLEERRRKRERELREKHKEEAESVGLPPPVEGPDDVEQKLKTQQNVLTAVHSDEAAGLAKADMDIGHQLSGDLRNRMSSNLTDQIESFGSQDLLTAEQAQAILDKQRQTEGWLNDKFEKARQQQMQKLHDQLEKKRQQRMKALKEKQEKERAELSASLSQENREPEDKERMLRGLDFQHAREREALDAQLDAEGNELSRQTIQALDGDHTNLLKEEHQKIKDELMAFCPQENQLAAQRILDQYRRDLEAAEQDIESQKSRQMADIQARLSAKRERKLREGAHALEEMAAQKSVSEQNQQIRSATSVDGSTTDKDIHGLHHMPAVAYGVSTEEQALKKEQERALEDLKRRHQNERDQLASKLDAEAQQQEQEAARSLDSQMEQTVRERRNKHAAEQAARPDLSQEELAELMAAHAQNEEELAERLELEKTRRQAALRDRLAEQRRRRMEELRRRQDAELMSEMLDQRKEVDGIRVAQAKEVEHKAIEEGIRENGEEDSDKVVEAVLAQRHAQELADLENQFTARKKVAVDDALGRLSQKYDTLRDQMAQRHAQELAALEKQKLSPEEKHEKRAELLNHQHMEQARLERHLADEEGDIEKGALKEWEVEFARAKLTLKEKHYKEFAEALRDFSPDHPSIRNAEESSRELEKVREELDKRRRQKEEEMRREQDAFEKSEAKRLEAEMAAFAKELDIETKQETEKQERNIEALARRKEELIKENKKKLKDDLEKLKANGASKEEQDRLIKEHEKSTDIMVSRLEADRLRMQSNLQDKLKKRRQEKMKQHEEDVKENLAEQRAELESQHRNDKARMQTQEVVTLSETLNMDGLNKRIDAAPLLSAAPTSHQSETLQKSSGPAETNAPTAASQQDMPASFSMAAPLNEAELTALLMASPLYKKLEDMKKTVAGGNFKSAPSVTPGEGHLDERDATWENDTDLKPVDLNKLAARHFVVYKFGCYVADLMSRRCQHSPVTLLLAETVPSNTQKEELPRNMYRNSFTFDANNRILYIRAARLEPVGDFLLVLVHCLAHIKAGDLRDDTSPKFIKEYQRALSVMCDDLFFSKTKRQESPIEPPSKIEPKAAEQLLQSMFDNCPSDDCKMTVMEELLDVKLQPSTARDGTLLTKERLAKRLAKYSDFSSVGKLQGMLGDLEDKVHQAEGQGPARNLNEQMASLSRKFTSSALPSSAHEKDPSSFVMANMTGTALYQTFENTRESPVGQANDGLADDSISKSVQ</sequence>
<dbReference type="SMART" id="SM00208">
    <property type="entry name" value="TNFR"/>
    <property type="match status" value="13"/>
</dbReference>
<feature type="domain" description="Chitin-binding type-2" evidence="4">
    <location>
        <begin position="784"/>
        <end position="842"/>
    </location>
</feature>
<dbReference type="SMART" id="SM00289">
    <property type="entry name" value="WR1"/>
    <property type="match status" value="8"/>
</dbReference>